<dbReference type="EMBL" id="SJTH01000031">
    <property type="protein sequence ID" value="TCJ02540.1"/>
    <property type="molecule type" value="Genomic_DNA"/>
</dbReference>
<dbReference type="InterPro" id="IPR011042">
    <property type="entry name" value="6-blade_b-propeller_TolB-like"/>
</dbReference>
<comment type="caution">
    <text evidence="2">The sequence shown here is derived from an EMBL/GenBank/DDBJ whole genome shotgun (WGS) entry which is preliminary data.</text>
</comment>
<evidence type="ECO:0000313" key="2">
    <source>
        <dbReference type="EMBL" id="TCJ02540.1"/>
    </source>
</evidence>
<dbReference type="PANTHER" id="PTHR36842">
    <property type="entry name" value="PROTEIN TOLB HOMOLOG"/>
    <property type="match status" value="1"/>
</dbReference>
<dbReference type="RefSeq" id="WP_131237834.1">
    <property type="nucleotide sequence ID" value="NZ_SJTH01000031.1"/>
</dbReference>
<reference evidence="2 3" key="1">
    <citation type="submission" date="2019-03" db="EMBL/GenBank/DDBJ databases">
        <authorList>
            <person name="Jensen L."/>
            <person name="Storgaard J."/>
            <person name="Sulaj E."/>
            <person name="Schramm A."/>
            <person name="Marshall I.P.G."/>
        </authorList>
    </citation>
    <scope>NUCLEOTIDE SEQUENCE [LARGE SCALE GENOMIC DNA]</scope>
    <source>
        <strain evidence="2 3">2017H2G3</strain>
    </source>
</reference>
<evidence type="ECO:0000256" key="1">
    <source>
        <dbReference type="SAM" id="SignalP"/>
    </source>
</evidence>
<dbReference type="Proteomes" id="UP000293846">
    <property type="component" value="Unassembled WGS sequence"/>
</dbReference>
<feature type="chain" id="PRO_5020618992" evidence="1">
    <location>
        <begin position="23"/>
        <end position="408"/>
    </location>
</feature>
<dbReference type="OrthoDB" id="9774911at2"/>
<evidence type="ECO:0000313" key="3">
    <source>
        <dbReference type="Proteomes" id="UP000293846"/>
    </source>
</evidence>
<dbReference type="AlphaFoldDB" id="A0A4R1AVT2"/>
<sequence>MRTRILLLLTLICFYFPMNASAEALLTAAFIRDNQLWIKKGGQEIQLTKDRYVYSPKWSFDGRFIGYIDGDEKGGKSDLFIYDTREKESYQPYVRVETSDFKWSPNKNQLAYNDHGLLNVTKIKNGRPQGFENVSLGVSGFEWFPNGKEFIVSSQSNLLPTGWGPILLYKIPIEANLAKDKMKHFFTIQTKEPDLFGIDADYFKWSSDGKWVSFLVVPTASWSMDSNTLCILSSQGKHFQAVGKMLGFNDWFKWAPSANQLAYISGEGRFFVENKNMTIAEMPTSKLQKEYTPKGYVDLNLEWLAKGLVIVARAKENKEWKEGTVPTMFTSLYAINLKTGEQKQISFPRENELDENPQVVGSYLTWFRRKEEHNKGDVWVKNALNGQEQIWLKNVDYAPMFLTPEQSL</sequence>
<name>A0A4R1AVT2_9BACI</name>
<dbReference type="SUPFAM" id="SSF82171">
    <property type="entry name" value="DPP6 N-terminal domain-like"/>
    <property type="match status" value="1"/>
</dbReference>
<organism evidence="2 3">
    <name type="scientific">Cytobacillus praedii</name>
    <dbReference type="NCBI Taxonomy" id="1742358"/>
    <lineage>
        <taxon>Bacteria</taxon>
        <taxon>Bacillati</taxon>
        <taxon>Bacillota</taxon>
        <taxon>Bacilli</taxon>
        <taxon>Bacillales</taxon>
        <taxon>Bacillaceae</taxon>
        <taxon>Cytobacillus</taxon>
    </lineage>
</organism>
<dbReference type="Gene3D" id="2.120.10.30">
    <property type="entry name" value="TolB, C-terminal domain"/>
    <property type="match status" value="2"/>
</dbReference>
<accession>A0A4R1AVT2</accession>
<proteinExistence type="predicted"/>
<protein>
    <submittedName>
        <fullName evidence="2">Translocation protein TolB</fullName>
    </submittedName>
</protein>
<feature type="signal peptide" evidence="1">
    <location>
        <begin position="1"/>
        <end position="22"/>
    </location>
</feature>
<keyword evidence="3" id="KW-1185">Reference proteome</keyword>
<dbReference type="STRING" id="1742358.GCA_001439605_04121"/>
<keyword evidence="1" id="KW-0732">Signal</keyword>
<gene>
    <name evidence="2" type="ORF">E0Y62_19120</name>
</gene>
<dbReference type="PANTHER" id="PTHR36842:SF1">
    <property type="entry name" value="PROTEIN TOLB"/>
    <property type="match status" value="1"/>
</dbReference>